<feature type="repeat" description="PPR" evidence="3">
    <location>
        <begin position="109"/>
        <end position="143"/>
    </location>
</feature>
<dbReference type="Pfam" id="PF13041">
    <property type="entry name" value="PPR_2"/>
    <property type="match status" value="2"/>
</dbReference>
<dbReference type="Proteomes" id="UP000467840">
    <property type="component" value="Chromosome 9"/>
</dbReference>
<dbReference type="PROSITE" id="PS51375">
    <property type="entry name" value="PPR"/>
    <property type="match status" value="3"/>
</dbReference>
<dbReference type="PANTHER" id="PTHR47941">
    <property type="entry name" value="PENTATRICOPEPTIDE REPEAT-CONTAINING PROTEIN 3, MITOCHONDRIAL"/>
    <property type="match status" value="1"/>
</dbReference>
<evidence type="ECO:0008006" key="6">
    <source>
        <dbReference type="Google" id="ProtNLM"/>
    </source>
</evidence>
<gene>
    <name evidence="4" type="ORF">GH714_030497</name>
</gene>
<name>A0A6A6M491_HEVBR</name>
<keyword evidence="5" id="KW-1185">Reference proteome</keyword>
<accession>A0A6A6M491</accession>
<dbReference type="Gene3D" id="1.25.40.10">
    <property type="entry name" value="Tetratricopeptide repeat domain"/>
    <property type="match status" value="3"/>
</dbReference>
<dbReference type="NCBIfam" id="TIGR00756">
    <property type="entry name" value="PPR"/>
    <property type="match status" value="2"/>
</dbReference>
<reference evidence="4 5" key="1">
    <citation type="journal article" date="2020" name="Mol. Plant">
        <title>The Chromosome-Based Rubber Tree Genome Provides New Insights into Spurge Genome Evolution and Rubber Biosynthesis.</title>
        <authorList>
            <person name="Liu J."/>
            <person name="Shi C."/>
            <person name="Shi C.C."/>
            <person name="Li W."/>
            <person name="Zhang Q.J."/>
            <person name="Zhang Y."/>
            <person name="Li K."/>
            <person name="Lu H.F."/>
            <person name="Shi C."/>
            <person name="Zhu S.T."/>
            <person name="Xiao Z.Y."/>
            <person name="Nan H."/>
            <person name="Yue Y."/>
            <person name="Zhu X.G."/>
            <person name="Wu Y."/>
            <person name="Hong X.N."/>
            <person name="Fan G.Y."/>
            <person name="Tong Y."/>
            <person name="Zhang D."/>
            <person name="Mao C.L."/>
            <person name="Liu Y.L."/>
            <person name="Hao S.J."/>
            <person name="Liu W.Q."/>
            <person name="Lv M.Q."/>
            <person name="Zhang H.B."/>
            <person name="Liu Y."/>
            <person name="Hu-Tang G.R."/>
            <person name="Wang J.P."/>
            <person name="Wang J.H."/>
            <person name="Sun Y.H."/>
            <person name="Ni S.B."/>
            <person name="Chen W.B."/>
            <person name="Zhang X.C."/>
            <person name="Jiao Y.N."/>
            <person name="Eichler E.E."/>
            <person name="Li G.H."/>
            <person name="Liu X."/>
            <person name="Gao L.Z."/>
        </authorList>
    </citation>
    <scope>NUCLEOTIDE SEQUENCE [LARGE SCALE GENOMIC DNA]</scope>
    <source>
        <strain evidence="5">cv. GT1</strain>
        <tissue evidence="4">Leaf</tissue>
    </source>
</reference>
<dbReference type="AlphaFoldDB" id="A0A6A6M491"/>
<keyword evidence="2" id="KW-0677">Repeat</keyword>
<evidence type="ECO:0000256" key="3">
    <source>
        <dbReference type="PROSITE-ProRule" id="PRU00708"/>
    </source>
</evidence>
<proteinExistence type="inferred from homology"/>
<protein>
    <recommendedName>
        <fullName evidence="6">Pentacotripeptide-repeat region of PRORP domain-containing protein</fullName>
    </recommendedName>
</protein>
<dbReference type="InterPro" id="IPR002885">
    <property type="entry name" value="PPR_rpt"/>
</dbReference>
<dbReference type="InterPro" id="IPR011990">
    <property type="entry name" value="TPR-like_helical_dom_sf"/>
</dbReference>
<sequence length="306" mass="34640">MIFSSSIGPPPLTLFAMITPLLNGWHGLLLSPTVSRNSPRFSLSWHPIPALVLKAGKLDDASLAFETMRKLIDGRPIVAVYNVLIHGERKFDEGVKMAYEMIDLGCRFSSVTCEILVDGLCREERSLEACELLIDFSRKGALPSNFDFYILVDKLCGKRNIGAALELLNELWRNGNVPSVISCITLIEGLRKLRKIEEAFRLMERMLKESIISDIVTFNYLLQDLCNVGRTVDADKLRLLASSKGLELDDMTYYTLVYGYTREGKRKEGEVLVDEMLDREFIPDLATYNRLMDGLSKSRSPPKHHF</sequence>
<evidence type="ECO:0000256" key="1">
    <source>
        <dbReference type="ARBA" id="ARBA00007626"/>
    </source>
</evidence>
<comment type="caution">
    <text evidence="4">The sequence shown here is derived from an EMBL/GenBank/DDBJ whole genome shotgun (WGS) entry which is preliminary data.</text>
</comment>
<dbReference type="Pfam" id="PF01535">
    <property type="entry name" value="PPR"/>
    <property type="match status" value="1"/>
</dbReference>
<evidence type="ECO:0000313" key="5">
    <source>
        <dbReference type="Proteomes" id="UP000467840"/>
    </source>
</evidence>
<feature type="repeat" description="PPR" evidence="3">
    <location>
        <begin position="179"/>
        <end position="213"/>
    </location>
</feature>
<evidence type="ECO:0000313" key="4">
    <source>
        <dbReference type="EMBL" id="KAF2307637.1"/>
    </source>
</evidence>
<organism evidence="4 5">
    <name type="scientific">Hevea brasiliensis</name>
    <name type="common">Para rubber tree</name>
    <name type="synonym">Siphonia brasiliensis</name>
    <dbReference type="NCBI Taxonomy" id="3981"/>
    <lineage>
        <taxon>Eukaryota</taxon>
        <taxon>Viridiplantae</taxon>
        <taxon>Streptophyta</taxon>
        <taxon>Embryophyta</taxon>
        <taxon>Tracheophyta</taxon>
        <taxon>Spermatophyta</taxon>
        <taxon>Magnoliopsida</taxon>
        <taxon>eudicotyledons</taxon>
        <taxon>Gunneridae</taxon>
        <taxon>Pentapetalae</taxon>
        <taxon>rosids</taxon>
        <taxon>fabids</taxon>
        <taxon>Malpighiales</taxon>
        <taxon>Euphorbiaceae</taxon>
        <taxon>Crotonoideae</taxon>
        <taxon>Micrandreae</taxon>
        <taxon>Hevea</taxon>
    </lineage>
</organism>
<comment type="similarity">
    <text evidence="1">Belongs to the PPR family. P subfamily.</text>
</comment>
<evidence type="ECO:0000256" key="2">
    <source>
        <dbReference type="ARBA" id="ARBA00022737"/>
    </source>
</evidence>
<dbReference type="EMBL" id="JAAGAX010000008">
    <property type="protein sequence ID" value="KAF2307637.1"/>
    <property type="molecule type" value="Genomic_DNA"/>
</dbReference>
<feature type="repeat" description="PPR" evidence="3">
    <location>
        <begin position="249"/>
        <end position="283"/>
    </location>
</feature>